<feature type="transmembrane region" description="Helical" evidence="1">
    <location>
        <begin position="381"/>
        <end position="401"/>
    </location>
</feature>
<keyword evidence="1" id="KW-0812">Transmembrane</keyword>
<organism evidence="2 3">
    <name type="scientific">Candidatus Collierbacteria bacterium RIFOXYB1_FULL_49_13</name>
    <dbReference type="NCBI Taxonomy" id="1817728"/>
    <lineage>
        <taxon>Bacteria</taxon>
        <taxon>Candidatus Collieribacteriota</taxon>
    </lineage>
</organism>
<gene>
    <name evidence="2" type="ORF">A2368_03720</name>
</gene>
<evidence type="ECO:0000313" key="3">
    <source>
        <dbReference type="Proteomes" id="UP000176682"/>
    </source>
</evidence>
<feature type="transmembrane region" description="Helical" evidence="1">
    <location>
        <begin position="329"/>
        <end position="347"/>
    </location>
</feature>
<evidence type="ECO:0000313" key="2">
    <source>
        <dbReference type="EMBL" id="OGD78933.1"/>
    </source>
</evidence>
<feature type="transmembrane region" description="Helical" evidence="1">
    <location>
        <begin position="214"/>
        <end position="235"/>
    </location>
</feature>
<feature type="transmembrane region" description="Helical" evidence="1">
    <location>
        <begin position="131"/>
        <end position="159"/>
    </location>
</feature>
<sequence>MIYKGVRGGSRVTAICLAAGAVLLFQWLISALLLDRTGNVPVGFDDSYSYLYGIKKIVLYGSGWPDVLHINKGTHFNYLSYNLIFGWLSRLSDIEPVLVFLSSFFWGKLFYVGSLIYWLNRRGLKGGLLSLTLLSAGLFIGDGSIHGSFWVVPSFWMLIGFLLLDGYAAGKDKLGWPTLLIGVIVYYNLHPLAIVLLPYFVLSQAMSWLETRQISSRVVSLVAMLVAALLLTRLVRYWVGDYTGRTISSPGVSGPVPDTVRNLPTMEQPELLLASEIRVNLIPVTITNLNVSLFAPLNETILKASDKIAGMLNSTSDLLPGIPGLWRGYVGKVLVFYPLLWMMPLWLKLIWYSAHRRWVYSYASIILVTVGLAWHSQAYRALIFVWPITLAVMMIGVHLSLKDKLWGSTLLRRFIVWSGAGVFFVFVLFQVYSGIGFVKYIGSQNQYWWNTDICPKLLLARTEAEDFDIFYNSFSGISAFVYHGLDQRHVGRTDKLLQVYPEWLKRYQKLYIVTENGAFDGGSDSVFTDDVVNKLERVYPQGKISLLQPCGFFSILEISDQE</sequence>
<reference evidence="2 3" key="1">
    <citation type="journal article" date="2016" name="Nat. Commun.">
        <title>Thousands of microbial genomes shed light on interconnected biogeochemical processes in an aquifer system.</title>
        <authorList>
            <person name="Anantharaman K."/>
            <person name="Brown C.T."/>
            <person name="Hug L.A."/>
            <person name="Sharon I."/>
            <person name="Castelle C.J."/>
            <person name="Probst A.J."/>
            <person name="Thomas B.C."/>
            <person name="Singh A."/>
            <person name="Wilkins M.J."/>
            <person name="Karaoz U."/>
            <person name="Brodie E.L."/>
            <person name="Williams K.H."/>
            <person name="Hubbard S.S."/>
            <person name="Banfield J.F."/>
        </authorList>
    </citation>
    <scope>NUCLEOTIDE SEQUENCE [LARGE SCALE GENOMIC DNA]</scope>
</reference>
<name>A0A1F5FH64_9BACT</name>
<comment type="caution">
    <text evidence="2">The sequence shown here is derived from an EMBL/GenBank/DDBJ whole genome shotgun (WGS) entry which is preliminary data.</text>
</comment>
<dbReference type="AlphaFoldDB" id="A0A1F5FH64"/>
<feature type="transmembrane region" description="Helical" evidence="1">
    <location>
        <begin position="12"/>
        <end position="34"/>
    </location>
</feature>
<feature type="transmembrane region" description="Helical" evidence="1">
    <location>
        <begin position="359"/>
        <end position="375"/>
    </location>
</feature>
<dbReference type="Proteomes" id="UP000176682">
    <property type="component" value="Unassembled WGS sequence"/>
</dbReference>
<proteinExistence type="predicted"/>
<accession>A0A1F5FH64</accession>
<keyword evidence="1" id="KW-1133">Transmembrane helix</keyword>
<dbReference type="EMBL" id="MFAM01000030">
    <property type="protein sequence ID" value="OGD78933.1"/>
    <property type="molecule type" value="Genomic_DNA"/>
</dbReference>
<feature type="transmembrane region" description="Helical" evidence="1">
    <location>
        <begin position="179"/>
        <end position="202"/>
    </location>
</feature>
<feature type="transmembrane region" description="Helical" evidence="1">
    <location>
        <begin position="97"/>
        <end position="119"/>
    </location>
</feature>
<evidence type="ECO:0000256" key="1">
    <source>
        <dbReference type="SAM" id="Phobius"/>
    </source>
</evidence>
<keyword evidence="1" id="KW-0472">Membrane</keyword>
<protein>
    <submittedName>
        <fullName evidence="2">Uncharacterized protein</fullName>
    </submittedName>
</protein>
<feature type="transmembrane region" description="Helical" evidence="1">
    <location>
        <begin position="413"/>
        <end position="432"/>
    </location>
</feature>